<feature type="transmembrane region" description="Helical" evidence="1">
    <location>
        <begin position="143"/>
        <end position="167"/>
    </location>
</feature>
<feature type="transmembrane region" description="Helical" evidence="1">
    <location>
        <begin position="12"/>
        <end position="33"/>
    </location>
</feature>
<evidence type="ECO:0000313" key="3">
    <source>
        <dbReference type="Proteomes" id="UP001198402"/>
    </source>
</evidence>
<accession>A0ABS7Y0I5</accession>
<feature type="transmembrane region" description="Helical" evidence="1">
    <location>
        <begin position="75"/>
        <end position="101"/>
    </location>
</feature>
<proteinExistence type="predicted"/>
<protein>
    <submittedName>
        <fullName evidence="2">DUF4199 domain-containing protein</fullName>
    </submittedName>
</protein>
<gene>
    <name evidence="2" type="ORF">LBV24_09375</name>
</gene>
<organism evidence="2 3">
    <name type="scientific">Winogradskyella vincentii</name>
    <dbReference type="NCBI Taxonomy" id="2877122"/>
    <lineage>
        <taxon>Bacteria</taxon>
        <taxon>Pseudomonadati</taxon>
        <taxon>Bacteroidota</taxon>
        <taxon>Flavobacteriia</taxon>
        <taxon>Flavobacteriales</taxon>
        <taxon>Flavobacteriaceae</taxon>
        <taxon>Winogradskyella</taxon>
    </lineage>
</organism>
<keyword evidence="1" id="KW-0472">Membrane</keyword>
<dbReference type="EMBL" id="JAIUJS010000004">
    <property type="protein sequence ID" value="MCA0153424.1"/>
    <property type="molecule type" value="Genomic_DNA"/>
</dbReference>
<evidence type="ECO:0000313" key="2">
    <source>
        <dbReference type="EMBL" id="MCA0153424.1"/>
    </source>
</evidence>
<keyword evidence="3" id="KW-1185">Reference proteome</keyword>
<feature type="transmembrane region" description="Helical" evidence="1">
    <location>
        <begin position="45"/>
        <end position="63"/>
    </location>
</feature>
<keyword evidence="1" id="KW-1133">Transmembrane helix</keyword>
<dbReference type="InterPro" id="IPR025250">
    <property type="entry name" value="DUF4199"/>
</dbReference>
<reference evidence="3" key="1">
    <citation type="submission" date="2023-07" db="EMBL/GenBank/DDBJ databases">
        <authorList>
            <person name="Yue Y."/>
        </authorList>
    </citation>
    <scope>NUCLEOTIDE SEQUENCE [LARGE SCALE GENOMIC DNA]</scope>
    <source>
        <strain evidence="3">2Y89</strain>
    </source>
</reference>
<keyword evidence="1" id="KW-0812">Transmembrane</keyword>
<dbReference type="Proteomes" id="UP001198402">
    <property type="component" value="Unassembled WGS sequence"/>
</dbReference>
<dbReference type="Pfam" id="PF13858">
    <property type="entry name" value="DUF4199"/>
    <property type="match status" value="1"/>
</dbReference>
<name>A0ABS7Y0I5_9FLAO</name>
<evidence type="ECO:0000256" key="1">
    <source>
        <dbReference type="SAM" id="Phobius"/>
    </source>
</evidence>
<comment type="caution">
    <text evidence="2">The sequence shown here is derived from an EMBL/GenBank/DDBJ whole genome shotgun (WGS) entry which is preliminary data.</text>
</comment>
<sequence>MENQKPTAGKFALNYGVILGVLMIAIGVVTYVTGLALQGEQWPNIIYYIAFPVVIMYAISQYKKANANTLSLGDAIKVGLSIAVISAIVYLIYGLLFNYVIDPDFMPQMMEVIRDKTIEQNPNMSQAQLDQSMKMVEMMFNPFIGSAFWVAMSAFFGLIYSIIGGLVMKTKSN</sequence>
<dbReference type="RefSeq" id="WP_224478385.1">
    <property type="nucleotide sequence ID" value="NZ_JAIUJS010000004.1"/>
</dbReference>